<organism evidence="2 3">
    <name type="scientific">Effrenium voratum</name>
    <dbReference type="NCBI Taxonomy" id="2562239"/>
    <lineage>
        <taxon>Eukaryota</taxon>
        <taxon>Sar</taxon>
        <taxon>Alveolata</taxon>
        <taxon>Dinophyceae</taxon>
        <taxon>Suessiales</taxon>
        <taxon>Symbiodiniaceae</taxon>
        <taxon>Effrenium</taxon>
    </lineage>
</organism>
<sequence length="680" mass="76467">MAGLRNSPGRAPKQDSWKSVPLTVLPKGAVYSFPFVVGLDTYPFSYGQNVASRSEVRHQQETRAKASEAYTKPKARHTIQEAEQKLVQAGISGTTAILWNNSTYSADSGPSKVRKRRQKLTDDLLHDLIVTCGDPMEVVHHWFRIFKHYSDPPDEIALPSLPERREDIPIGVPEALSRSRVSSKKSVKRLPRAYSAPRLSQRPEIVRVPRRACKDDKETEESRNELQKTRSLLKDSGLAGFSAGQLDLADRLKVQTFTADSFAAWMESFSFVLDMQKKQTKKEGHRDIPVPVRKRPIKRPTHGESQDVTKRYLSKINQKMSGFWDVFTEEVKEASSSATSSDEDGEQEQPTVSLGEINATQVMLQSSSLAMLNSSIVRKSKEKASERAKPSYEEVAKTRAQILSTVVPAQMSLKNLSSLLALFGVHRKETVERMAKHLFVSVPRSRKRSEDPSEEDPAEESRWQDEKLPFEVFYWFMRALERGDCSASDSGHAGLQRSFLSSELLCRLAFCAITDHEGVNHSAGSAARFRDDASTKLLSYSSLGQSLRFMLHEQSEPHLETQLQGLTEFLLAALNRGEASLKTGEDSSGISFNGFQNFVRQQPQVYLCLIHLLLPLATRGPRLAAEEMHLVQKGLSHRAGELRAKALGMARQQQRRQLAQLLAIVQPWLEVRGRTRFEMP</sequence>
<evidence type="ECO:0000256" key="1">
    <source>
        <dbReference type="SAM" id="MobiDB-lite"/>
    </source>
</evidence>
<protein>
    <submittedName>
        <fullName evidence="2">Uncharacterized protein</fullName>
    </submittedName>
</protein>
<proteinExistence type="predicted"/>
<keyword evidence="3" id="KW-1185">Reference proteome</keyword>
<feature type="region of interest" description="Disordered" evidence="1">
    <location>
        <begin position="442"/>
        <end position="463"/>
    </location>
</feature>
<reference evidence="2" key="1">
    <citation type="submission" date="2023-08" db="EMBL/GenBank/DDBJ databases">
        <authorList>
            <person name="Chen Y."/>
            <person name="Shah S."/>
            <person name="Dougan E. K."/>
            <person name="Thang M."/>
            <person name="Chan C."/>
        </authorList>
    </citation>
    <scope>NUCLEOTIDE SEQUENCE</scope>
</reference>
<dbReference type="Proteomes" id="UP001178507">
    <property type="component" value="Unassembled WGS sequence"/>
</dbReference>
<name>A0AA36IEK1_9DINO</name>
<comment type="caution">
    <text evidence="2">The sequence shown here is derived from an EMBL/GenBank/DDBJ whole genome shotgun (WGS) entry which is preliminary data.</text>
</comment>
<dbReference type="AlphaFoldDB" id="A0AA36IEK1"/>
<evidence type="ECO:0000313" key="2">
    <source>
        <dbReference type="EMBL" id="CAJ1386308.1"/>
    </source>
</evidence>
<accession>A0AA36IEK1</accession>
<gene>
    <name evidence="2" type="ORF">EVOR1521_LOCUS12705</name>
</gene>
<dbReference type="EMBL" id="CAUJNA010001352">
    <property type="protein sequence ID" value="CAJ1386308.1"/>
    <property type="molecule type" value="Genomic_DNA"/>
</dbReference>
<evidence type="ECO:0000313" key="3">
    <source>
        <dbReference type="Proteomes" id="UP001178507"/>
    </source>
</evidence>